<sequence>MLVRAAAAIPCGEEVLITYCGSAVGAPVALRRQALQQGWGFRCDCSRCLVDQDYEQEPLGQALLAGYQKLVSKLRPGLLAALDTHDRAAVARHVKQVANLMEELQARVLCTSHFSCSWHMPNH</sequence>
<comment type="caution">
    <text evidence="1">The sequence shown here is derived from an EMBL/GenBank/DDBJ whole genome shotgun (WGS) entry which is preliminary data.</text>
</comment>
<keyword evidence="2" id="KW-1185">Reference proteome</keyword>
<reference evidence="1 2" key="1">
    <citation type="submission" date="2020-02" db="EMBL/GenBank/DDBJ databases">
        <title>Draft genome sequence of Haematococcus lacustris strain NIES-144.</title>
        <authorList>
            <person name="Morimoto D."/>
            <person name="Nakagawa S."/>
            <person name="Yoshida T."/>
            <person name="Sawayama S."/>
        </authorList>
    </citation>
    <scope>NUCLEOTIDE SEQUENCE [LARGE SCALE GENOMIC DNA]</scope>
    <source>
        <strain evidence="1 2">NIES-144</strain>
    </source>
</reference>
<evidence type="ECO:0000313" key="2">
    <source>
        <dbReference type="Proteomes" id="UP000485058"/>
    </source>
</evidence>
<evidence type="ECO:0008006" key="3">
    <source>
        <dbReference type="Google" id="ProtNLM"/>
    </source>
</evidence>
<dbReference type="SUPFAM" id="SSF82199">
    <property type="entry name" value="SET domain"/>
    <property type="match status" value="1"/>
</dbReference>
<dbReference type="PANTHER" id="PTHR47643:SF2">
    <property type="entry name" value="TPR DOMAIN PROTEIN (AFU_ORTHOLOGUE AFUA_5G12710)"/>
    <property type="match status" value="1"/>
</dbReference>
<dbReference type="EMBL" id="BLLF01000702">
    <property type="protein sequence ID" value="GFH14221.1"/>
    <property type="molecule type" value="Genomic_DNA"/>
</dbReference>
<gene>
    <name evidence="1" type="ORF">HaLaN_10237</name>
</gene>
<dbReference type="Proteomes" id="UP000485058">
    <property type="component" value="Unassembled WGS sequence"/>
</dbReference>
<dbReference type="PANTHER" id="PTHR47643">
    <property type="entry name" value="TPR DOMAIN PROTEIN (AFU_ORTHOLOGUE AFUA_5G12710)"/>
    <property type="match status" value="1"/>
</dbReference>
<proteinExistence type="predicted"/>
<dbReference type="InterPro" id="IPR053209">
    <property type="entry name" value="Gramillin-biosynth_MTr"/>
</dbReference>
<name>A0A699YXA4_HAELA</name>
<dbReference type="Gene3D" id="2.170.270.10">
    <property type="entry name" value="SET domain"/>
    <property type="match status" value="1"/>
</dbReference>
<protein>
    <recommendedName>
        <fullName evidence="3">SET domain-containing protein</fullName>
    </recommendedName>
</protein>
<dbReference type="AlphaFoldDB" id="A0A699YXA4"/>
<evidence type="ECO:0000313" key="1">
    <source>
        <dbReference type="EMBL" id="GFH14221.1"/>
    </source>
</evidence>
<dbReference type="InterPro" id="IPR046341">
    <property type="entry name" value="SET_dom_sf"/>
</dbReference>
<organism evidence="1 2">
    <name type="scientific">Haematococcus lacustris</name>
    <name type="common">Green alga</name>
    <name type="synonym">Haematococcus pluvialis</name>
    <dbReference type="NCBI Taxonomy" id="44745"/>
    <lineage>
        <taxon>Eukaryota</taxon>
        <taxon>Viridiplantae</taxon>
        <taxon>Chlorophyta</taxon>
        <taxon>core chlorophytes</taxon>
        <taxon>Chlorophyceae</taxon>
        <taxon>CS clade</taxon>
        <taxon>Chlamydomonadales</taxon>
        <taxon>Haematococcaceae</taxon>
        <taxon>Haematococcus</taxon>
    </lineage>
</organism>
<accession>A0A699YXA4</accession>